<dbReference type="Proteomes" id="UP000324748">
    <property type="component" value="Unassembled WGS sequence"/>
</dbReference>
<proteinExistence type="predicted"/>
<evidence type="ECO:0000256" key="1">
    <source>
        <dbReference type="SAM" id="MobiDB-lite"/>
    </source>
</evidence>
<feature type="compositionally biased region" description="Low complexity" evidence="1">
    <location>
        <begin position="984"/>
        <end position="999"/>
    </location>
</feature>
<feature type="region of interest" description="Disordered" evidence="1">
    <location>
        <begin position="529"/>
        <end position="666"/>
    </location>
</feature>
<feature type="region of interest" description="Disordered" evidence="1">
    <location>
        <begin position="474"/>
        <end position="503"/>
    </location>
</feature>
<feature type="compositionally biased region" description="Polar residues" evidence="1">
    <location>
        <begin position="238"/>
        <end position="247"/>
    </location>
</feature>
<reference evidence="3 4" key="1">
    <citation type="submission" date="2019-05" db="EMBL/GenBank/DDBJ databases">
        <title>Emergence of the Ug99 lineage of the wheat stem rust pathogen through somatic hybridization.</title>
        <authorList>
            <person name="Li F."/>
            <person name="Upadhyaya N.M."/>
            <person name="Sperschneider J."/>
            <person name="Matny O."/>
            <person name="Nguyen-Phuc H."/>
            <person name="Mago R."/>
            <person name="Raley C."/>
            <person name="Miller M.E."/>
            <person name="Silverstein K.A.T."/>
            <person name="Henningsen E."/>
            <person name="Hirsch C.D."/>
            <person name="Visser B."/>
            <person name="Pretorius Z.A."/>
            <person name="Steffenson B.J."/>
            <person name="Schwessinger B."/>
            <person name="Dodds P.N."/>
            <person name="Figueroa M."/>
        </authorList>
    </citation>
    <scope>NUCLEOTIDE SEQUENCE [LARGE SCALE GENOMIC DNA]</scope>
    <source>
        <strain evidence="3">21-0</strain>
    </source>
</reference>
<sequence>MVQKFVILLAIGLAFTVSASFEGRSGEATVIQVEEHTGNGPPHHPELPPRSGIITGSSRPTIILDPEPSFVPSQVSQSSVRPSALTQPLAPPQRIIVHQPPAPQGVPIGVRPFNHQQGAGPLAVHPQPPPATQAGVGVPVNYHPAAGLTAGHSQTSPPAPAGARPVNYHQLSAGSSAGQPRLMTPAGVRPINYQQSTVLSAVHSQVPPAVRTWHAPSRQTGPASYQQQGAGHCAVHSQALSGTSVGQASPVPNYPQPVAGRPDVPLQGNPMTSSRVVPPAPTTNEARPVEYIQIDDTPSDPGPPLQPSQPAHEPDPSTQPSSSAPPARKPVYRQQRSSRPAVPVSHFPHSENVRNPPNGGSTQQVQPGNLGTSATFPTQDGNRPTQNPSNTPMGFLLTDDGQTWKVPLPPSFLAQKGLTGQPSGIQDTSSVGSQAQPIQNTDQINLSSSFRHSGHLTSSDIKDIYQKLSSNFNPQTKAYSQTPSTSNTYHQGPLTQNNNHLNQYQNPTQTVQTRNPTVQTRPIIQNQLAAYSNPPQGGITNLAPGTRTLINSNPPPTTPNQNTFLQCPVHGQQNHPTLHHPAGPPSHPQGTSSNPIVLNERPTNQNANQLNSISAGPQNSGTILNYGQRNSQDSLSGQPQRGINNMAQGSTTGHIHNPGPHVLDTQFDQSQSDCTRLYLGLLKVIRDGPVHQINPQSSLTEAQQYPASFGDAVEKWFFERHESCYKHGIGNPPENGVLPNFQLKIDIAKKQIRESIRSLSAISPALYQGLQNEYRNVIQRLYSSFSQQSTKTHPGNQPHQSPTINISQSLAQPQSSVQKSNFIQQTLPGHPGPSSSSPGLKATSPHPSNPQYQKSTQNLAEANTPQAQDLQTLNSAQMMQIQMDMQKRQNEALMRMQRNLSQNPHSLMHHNSCPPIFQRAPTSAFDSNQAPISQNINPSTSLQHENRQGILQNFHSPPQGNPNTQAHNQGSTNNPSTINQENTSQSINQPTPNPSNSQNMGNQGLDFDPLGISSREKRKIVEIPDDDNDPNDSHKKKKSS</sequence>
<keyword evidence="2" id="KW-0732">Signal</keyword>
<protein>
    <submittedName>
        <fullName evidence="3">Uncharacterized protein</fullName>
    </submittedName>
</protein>
<evidence type="ECO:0000256" key="2">
    <source>
        <dbReference type="SAM" id="SignalP"/>
    </source>
</evidence>
<organism evidence="3 4">
    <name type="scientific">Puccinia graminis f. sp. tritici</name>
    <dbReference type="NCBI Taxonomy" id="56615"/>
    <lineage>
        <taxon>Eukaryota</taxon>
        <taxon>Fungi</taxon>
        <taxon>Dikarya</taxon>
        <taxon>Basidiomycota</taxon>
        <taxon>Pucciniomycotina</taxon>
        <taxon>Pucciniomycetes</taxon>
        <taxon>Pucciniales</taxon>
        <taxon>Pucciniaceae</taxon>
        <taxon>Puccinia</taxon>
    </lineage>
</organism>
<evidence type="ECO:0000313" key="4">
    <source>
        <dbReference type="Proteomes" id="UP000324748"/>
    </source>
</evidence>
<gene>
    <name evidence="3" type="ORF">PGT21_007095</name>
</gene>
<feature type="region of interest" description="Disordered" evidence="1">
    <location>
        <begin position="214"/>
        <end position="392"/>
    </location>
</feature>
<name>A0A5B0NLT3_PUCGR</name>
<feature type="compositionally biased region" description="Polar residues" evidence="1">
    <location>
        <begin position="217"/>
        <end position="229"/>
    </location>
</feature>
<keyword evidence="4" id="KW-1185">Reference proteome</keyword>
<dbReference type="EMBL" id="VSWC01000093">
    <property type="protein sequence ID" value="KAA1089100.1"/>
    <property type="molecule type" value="Genomic_DNA"/>
</dbReference>
<dbReference type="OrthoDB" id="429145at2759"/>
<feature type="compositionally biased region" description="Polar residues" evidence="1">
    <location>
        <begin position="588"/>
        <end position="654"/>
    </location>
</feature>
<dbReference type="AlphaFoldDB" id="A0A5B0NLT3"/>
<feature type="compositionally biased region" description="Polar residues" evidence="1">
    <location>
        <begin position="920"/>
        <end position="983"/>
    </location>
</feature>
<feature type="region of interest" description="Disordered" evidence="1">
    <location>
        <begin position="824"/>
        <end position="864"/>
    </location>
</feature>
<feature type="chain" id="PRO_5022928684" evidence="2">
    <location>
        <begin position="20"/>
        <end position="1040"/>
    </location>
</feature>
<comment type="caution">
    <text evidence="3">The sequence shown here is derived from an EMBL/GenBank/DDBJ whole genome shotgun (WGS) entry which is preliminary data.</text>
</comment>
<feature type="region of interest" description="Disordered" evidence="1">
    <location>
        <begin position="904"/>
        <end position="1040"/>
    </location>
</feature>
<accession>A0A5B0NLT3</accession>
<feature type="compositionally biased region" description="Low complexity" evidence="1">
    <location>
        <begin position="828"/>
        <end position="839"/>
    </location>
</feature>
<feature type="compositionally biased region" description="Polar residues" evidence="1">
    <location>
        <begin position="353"/>
        <end position="392"/>
    </location>
</feature>
<feature type="compositionally biased region" description="Polar residues" evidence="1">
    <location>
        <begin position="845"/>
        <end position="864"/>
    </location>
</feature>
<feature type="compositionally biased region" description="Polar residues" evidence="1">
    <location>
        <begin position="529"/>
        <end position="539"/>
    </location>
</feature>
<feature type="compositionally biased region" description="Low complexity" evidence="1">
    <location>
        <begin position="316"/>
        <end position="326"/>
    </location>
</feature>
<feature type="signal peptide" evidence="2">
    <location>
        <begin position="1"/>
        <end position="19"/>
    </location>
</feature>
<evidence type="ECO:0000313" key="3">
    <source>
        <dbReference type="EMBL" id="KAA1089100.1"/>
    </source>
</evidence>